<evidence type="ECO:0000313" key="1">
    <source>
        <dbReference type="EMBL" id="KGX89990.1"/>
    </source>
</evidence>
<dbReference type="OrthoDB" id="3477708at2"/>
<sequence length="64" mass="7350">MSELSSDLFGRIKYEQGFWRGATSIQIFTEVQIIILSVDGREVGEGVKIENEVVEEVWYQDIVL</sequence>
<dbReference type="Proteomes" id="UP000030528">
    <property type="component" value="Unassembled WGS sequence"/>
</dbReference>
<gene>
    <name evidence="1" type="ORF">N781_08855</name>
</gene>
<dbReference type="EMBL" id="AVPE01000018">
    <property type="protein sequence ID" value="KGX89990.1"/>
    <property type="molecule type" value="Genomic_DNA"/>
</dbReference>
<evidence type="ECO:0000313" key="2">
    <source>
        <dbReference type="Proteomes" id="UP000030528"/>
    </source>
</evidence>
<keyword evidence="2" id="KW-1185">Reference proteome</keyword>
<comment type="caution">
    <text evidence="1">The sequence shown here is derived from an EMBL/GenBank/DDBJ whole genome shotgun (WGS) entry which is preliminary data.</text>
</comment>
<dbReference type="AlphaFoldDB" id="A0A0A5GFX8"/>
<protein>
    <submittedName>
        <fullName evidence="1">Uncharacterized protein</fullName>
    </submittedName>
</protein>
<reference evidence="1 2" key="1">
    <citation type="submission" date="2013-08" db="EMBL/GenBank/DDBJ databases">
        <authorList>
            <person name="Huang J."/>
            <person name="Wang G."/>
        </authorList>
    </citation>
    <scope>NUCLEOTIDE SEQUENCE [LARGE SCALE GENOMIC DNA]</scope>
    <source>
        <strain evidence="1 2">JSM 076056</strain>
    </source>
</reference>
<dbReference type="RefSeq" id="WP_026801630.1">
    <property type="nucleotide sequence ID" value="NZ_AULI01000020.1"/>
</dbReference>
<accession>A0A0A5GFX8</accession>
<name>A0A0A5GFX8_9BACI</name>
<organism evidence="1 2">
    <name type="scientific">Pontibacillus halophilus JSM 076056 = DSM 19796</name>
    <dbReference type="NCBI Taxonomy" id="1385510"/>
    <lineage>
        <taxon>Bacteria</taxon>
        <taxon>Bacillati</taxon>
        <taxon>Bacillota</taxon>
        <taxon>Bacilli</taxon>
        <taxon>Bacillales</taxon>
        <taxon>Bacillaceae</taxon>
        <taxon>Pontibacillus</taxon>
    </lineage>
</organism>
<proteinExistence type="predicted"/>